<dbReference type="PANTHER" id="PTHR30386">
    <property type="entry name" value="MEMBRANE FUSION SUBUNIT OF EMRAB-TOLC MULTIDRUG EFFLUX PUMP"/>
    <property type="match status" value="1"/>
</dbReference>
<dbReference type="GO" id="GO:0015031">
    <property type="term" value="P:protein transport"/>
    <property type="evidence" value="ECO:0007669"/>
    <property type="project" value="InterPro"/>
</dbReference>
<dbReference type="PANTHER" id="PTHR30386:SF17">
    <property type="entry name" value="ALKALINE PROTEASE SECRETION PROTEIN APRE"/>
    <property type="match status" value="1"/>
</dbReference>
<comment type="similarity">
    <text evidence="2 9">Belongs to the membrane fusion protein (MFP) (TC 8.A.1) family.</text>
</comment>
<dbReference type="Proteomes" id="UP000198824">
    <property type="component" value="Unassembled WGS sequence"/>
</dbReference>
<dbReference type="InterPro" id="IPR058781">
    <property type="entry name" value="HH_AprE-like"/>
</dbReference>
<evidence type="ECO:0000256" key="4">
    <source>
        <dbReference type="ARBA" id="ARBA00022475"/>
    </source>
</evidence>
<dbReference type="InterPro" id="IPR050739">
    <property type="entry name" value="MFP"/>
</dbReference>
<feature type="coiled-coil region" evidence="10">
    <location>
        <begin position="172"/>
        <end position="199"/>
    </location>
</feature>
<dbReference type="GO" id="GO:0005886">
    <property type="term" value="C:plasma membrane"/>
    <property type="evidence" value="ECO:0007669"/>
    <property type="project" value="UniProtKB-SubCell"/>
</dbReference>
<keyword evidence="7 9" id="KW-1133">Transmembrane helix</keyword>
<evidence type="ECO:0000256" key="3">
    <source>
        <dbReference type="ARBA" id="ARBA00022448"/>
    </source>
</evidence>
<comment type="subcellular location">
    <subcellularLocation>
        <location evidence="1 9">Cell inner membrane</location>
        <topology evidence="1 9">Single-pass membrane protein</topology>
    </subcellularLocation>
</comment>
<accession>A0A1I6MC05</accession>
<keyword evidence="8 9" id="KW-0472">Membrane</keyword>
<evidence type="ECO:0000313" key="14">
    <source>
        <dbReference type="Proteomes" id="UP000198824"/>
    </source>
</evidence>
<evidence type="ECO:0000256" key="6">
    <source>
        <dbReference type="ARBA" id="ARBA00022692"/>
    </source>
</evidence>
<dbReference type="Pfam" id="PF26002">
    <property type="entry name" value="Beta-barrel_AprE"/>
    <property type="match status" value="1"/>
</dbReference>
<feature type="domain" description="AprE-like beta-barrel" evidence="12">
    <location>
        <begin position="336"/>
        <end position="424"/>
    </location>
</feature>
<feature type="transmembrane region" description="Helical" evidence="9">
    <location>
        <begin position="32"/>
        <end position="51"/>
    </location>
</feature>
<reference evidence="13 14" key="1">
    <citation type="submission" date="2016-10" db="EMBL/GenBank/DDBJ databases">
        <authorList>
            <person name="de Groot N.N."/>
        </authorList>
    </citation>
    <scope>NUCLEOTIDE SEQUENCE [LARGE SCALE GENOMIC DNA]</scope>
    <source>
        <strain evidence="13 14">S5-249</strain>
    </source>
</reference>
<evidence type="ECO:0000256" key="5">
    <source>
        <dbReference type="ARBA" id="ARBA00022519"/>
    </source>
</evidence>
<dbReference type="InterPro" id="IPR010129">
    <property type="entry name" value="T1SS_HlyD"/>
</dbReference>
<evidence type="ECO:0000259" key="12">
    <source>
        <dbReference type="Pfam" id="PF26002"/>
    </source>
</evidence>
<dbReference type="PRINTS" id="PR01490">
    <property type="entry name" value="RTXTOXIND"/>
</dbReference>
<keyword evidence="4 9" id="KW-1003">Cell membrane</keyword>
<proteinExistence type="inferred from homology"/>
<feature type="coiled-coil region" evidence="10">
    <location>
        <begin position="224"/>
        <end position="258"/>
    </location>
</feature>
<keyword evidence="10" id="KW-0175">Coiled coil</keyword>
<dbReference type="NCBIfam" id="TIGR01843">
    <property type="entry name" value="type_I_hlyD"/>
    <property type="match status" value="1"/>
</dbReference>
<sequence>MVYQLPGGIHAAAALPHDIPDPDSALRRNMRIGMIVVGALVLVLVALATLVQISGAVIGHGDVTVASKVKKIAHPTGGVIAEVYVRDGDRVRAGQPLMRLDSTVSSVSAEVTGESFDQLLADKARLTAERDGTAGIAFPRELLARHDVSARAAIAEAQRLLRLKRASVAGQRAQLSERIRQQEQLIESYRRQIAANRQQVALIGPERDSVRGLYEKQLVTTARLNQLERAAVDLEGNAASLEANIAQTRARITETRQQILLLDQDSRTAAGAELAEVTRKLSEQQVNKTNAGDTFRRSIIRAPGAGVVDKLAFTTVGGVVPQGQTILEIVPDSEDLTVEARVSPSDIDAIAVGQPAVVRFSAFSAATTPEVAGRLTRISAERAEDQRTGSVFYTIEVEVDEAETARLGGLKLVPGMPVEVFVRTADRSLLSYIVKPLRDQLSRSFRQD</sequence>
<dbReference type="STRING" id="1166337.SAMN05192580_3866"/>
<feature type="domain" description="AprE-like long alpha-helical hairpin" evidence="11">
    <location>
        <begin position="114"/>
        <end position="293"/>
    </location>
</feature>
<dbReference type="Pfam" id="PF25994">
    <property type="entry name" value="HH_AprE"/>
    <property type="match status" value="1"/>
</dbReference>
<evidence type="ECO:0000256" key="10">
    <source>
        <dbReference type="SAM" id="Coils"/>
    </source>
</evidence>
<evidence type="ECO:0000256" key="2">
    <source>
        <dbReference type="ARBA" id="ARBA00009477"/>
    </source>
</evidence>
<evidence type="ECO:0000256" key="1">
    <source>
        <dbReference type="ARBA" id="ARBA00004377"/>
    </source>
</evidence>
<dbReference type="Gene3D" id="2.40.50.100">
    <property type="match status" value="1"/>
</dbReference>
<evidence type="ECO:0000256" key="8">
    <source>
        <dbReference type="ARBA" id="ARBA00023136"/>
    </source>
</evidence>
<dbReference type="AlphaFoldDB" id="A0A1I6MC05"/>
<evidence type="ECO:0000259" key="11">
    <source>
        <dbReference type="Pfam" id="PF25994"/>
    </source>
</evidence>
<dbReference type="RefSeq" id="WP_242653576.1">
    <property type="nucleotide sequence ID" value="NZ_FOZG01000003.1"/>
</dbReference>
<keyword evidence="5 9" id="KW-0997">Cell inner membrane</keyword>
<evidence type="ECO:0000256" key="7">
    <source>
        <dbReference type="ARBA" id="ARBA00022989"/>
    </source>
</evidence>
<keyword evidence="3 9" id="KW-0813">Transport</keyword>
<protein>
    <recommendedName>
        <fullName evidence="9">Membrane fusion protein (MFP) family protein</fullName>
    </recommendedName>
</protein>
<dbReference type="EMBL" id="FOZG01000003">
    <property type="protein sequence ID" value="SFS13191.1"/>
    <property type="molecule type" value="Genomic_DNA"/>
</dbReference>
<name>A0A1I6MC05_9SPHN</name>
<keyword evidence="14" id="KW-1185">Reference proteome</keyword>
<evidence type="ECO:0000313" key="13">
    <source>
        <dbReference type="EMBL" id="SFS13191.1"/>
    </source>
</evidence>
<gene>
    <name evidence="13" type="ORF">SAMN05192580_3866</name>
</gene>
<dbReference type="InterPro" id="IPR058982">
    <property type="entry name" value="Beta-barrel_AprE"/>
</dbReference>
<dbReference type="Gene3D" id="2.40.30.170">
    <property type="match status" value="1"/>
</dbReference>
<keyword evidence="6 9" id="KW-0812">Transmembrane</keyword>
<organism evidence="13 14">
    <name type="scientific">Sphingomonas jatrophae</name>
    <dbReference type="NCBI Taxonomy" id="1166337"/>
    <lineage>
        <taxon>Bacteria</taxon>
        <taxon>Pseudomonadati</taxon>
        <taxon>Pseudomonadota</taxon>
        <taxon>Alphaproteobacteria</taxon>
        <taxon>Sphingomonadales</taxon>
        <taxon>Sphingomonadaceae</taxon>
        <taxon>Sphingomonas</taxon>
    </lineage>
</organism>
<evidence type="ECO:0000256" key="9">
    <source>
        <dbReference type="RuleBase" id="RU365093"/>
    </source>
</evidence>